<dbReference type="InterPro" id="IPR009030">
    <property type="entry name" value="Growth_fac_rcpt_cys_sf"/>
</dbReference>
<dbReference type="Proteomes" id="UP000807504">
    <property type="component" value="Unassembled WGS sequence"/>
</dbReference>
<protein>
    <recommendedName>
        <fullName evidence="3">IGFBP N-terminal domain-containing protein</fullName>
    </recommendedName>
</protein>
<dbReference type="EMBL" id="JABXBU010000030">
    <property type="protein sequence ID" value="KAF8784619.1"/>
    <property type="molecule type" value="Genomic_DNA"/>
</dbReference>
<accession>A0A8T0F5D8</accession>
<proteinExistence type="predicted"/>
<comment type="caution">
    <text evidence="1">The sequence shown here is derived from an EMBL/GenBank/DDBJ whole genome shotgun (WGS) entry which is preliminary data.</text>
</comment>
<sequence>MSIAIQDSETIKCTPDFCEKVHCHPVTCGPHQMLRRRADACGCCDVCTALLGIGDPCISLRGPPATAQCGKYLVCMHRRCIPLYRVSHHTDLDKKDTLVT</sequence>
<evidence type="ECO:0008006" key="3">
    <source>
        <dbReference type="Google" id="ProtNLM"/>
    </source>
</evidence>
<reference evidence="1" key="2">
    <citation type="submission" date="2020-06" db="EMBL/GenBank/DDBJ databases">
        <authorList>
            <person name="Sheffer M."/>
        </authorList>
    </citation>
    <scope>NUCLEOTIDE SEQUENCE</scope>
</reference>
<reference evidence="1" key="1">
    <citation type="journal article" date="2020" name="bioRxiv">
        <title>Chromosome-level reference genome of the European wasp spider Argiope bruennichi: a resource for studies on range expansion and evolutionary adaptation.</title>
        <authorList>
            <person name="Sheffer M.M."/>
            <person name="Hoppe A."/>
            <person name="Krehenwinkel H."/>
            <person name="Uhl G."/>
            <person name="Kuss A.W."/>
            <person name="Jensen L."/>
            <person name="Jensen C."/>
            <person name="Gillespie R.G."/>
            <person name="Hoff K.J."/>
            <person name="Prost S."/>
        </authorList>
    </citation>
    <scope>NUCLEOTIDE SEQUENCE</scope>
</reference>
<evidence type="ECO:0000313" key="1">
    <source>
        <dbReference type="EMBL" id="KAF8784619.1"/>
    </source>
</evidence>
<organism evidence="1 2">
    <name type="scientific">Argiope bruennichi</name>
    <name type="common">Wasp spider</name>
    <name type="synonym">Aranea bruennichi</name>
    <dbReference type="NCBI Taxonomy" id="94029"/>
    <lineage>
        <taxon>Eukaryota</taxon>
        <taxon>Metazoa</taxon>
        <taxon>Ecdysozoa</taxon>
        <taxon>Arthropoda</taxon>
        <taxon>Chelicerata</taxon>
        <taxon>Arachnida</taxon>
        <taxon>Araneae</taxon>
        <taxon>Araneomorphae</taxon>
        <taxon>Entelegynae</taxon>
        <taxon>Araneoidea</taxon>
        <taxon>Araneidae</taxon>
        <taxon>Argiope</taxon>
    </lineage>
</organism>
<gene>
    <name evidence="1" type="ORF">HNY73_010271</name>
</gene>
<name>A0A8T0F5D8_ARGBR</name>
<dbReference type="AlphaFoldDB" id="A0A8T0F5D8"/>
<dbReference type="SUPFAM" id="SSF57184">
    <property type="entry name" value="Growth factor receptor domain"/>
    <property type="match status" value="1"/>
</dbReference>
<keyword evidence="2" id="KW-1185">Reference proteome</keyword>
<evidence type="ECO:0000313" key="2">
    <source>
        <dbReference type="Proteomes" id="UP000807504"/>
    </source>
</evidence>